<keyword evidence="3" id="KW-1185">Reference proteome</keyword>
<proteinExistence type="predicted"/>
<reference evidence="2 3" key="1">
    <citation type="journal article" date="2015" name="Genome Biol. Evol.">
        <title>Comparative Genomics of a Bacterivorous Green Alga Reveals Evolutionary Causalities and Consequences of Phago-Mixotrophic Mode of Nutrition.</title>
        <authorList>
            <person name="Burns J.A."/>
            <person name="Paasch A."/>
            <person name="Narechania A."/>
            <person name="Kim E."/>
        </authorList>
    </citation>
    <scope>NUCLEOTIDE SEQUENCE [LARGE SCALE GENOMIC DNA]</scope>
    <source>
        <strain evidence="2 3">PLY_AMNH</strain>
    </source>
</reference>
<accession>A0AAE0BHG4</accession>
<gene>
    <name evidence="2" type="ORF">CYMTET_53229</name>
</gene>
<evidence type="ECO:0000256" key="1">
    <source>
        <dbReference type="SAM" id="MobiDB-lite"/>
    </source>
</evidence>
<evidence type="ECO:0000313" key="2">
    <source>
        <dbReference type="EMBL" id="KAK3236641.1"/>
    </source>
</evidence>
<feature type="region of interest" description="Disordered" evidence="1">
    <location>
        <begin position="195"/>
        <end position="331"/>
    </location>
</feature>
<sequence length="613" mass="65561">MSEFGVCPSIDFDFNQSGLLSATSGQTMADLNSLTVHLVAAPVITAGATLAPNEDDSPWTILRTRTFGFPNVGPLTDETAAMTSLWDMVKRDLQLHTTDDPELYAGPTPSASRVSLETVIRVSNPVVYLRHHQNYGDTVRVGRPCPRRGIGRAGGPHAGLAVKSVIRKSSVKKLTPNQQKLAGVAMLQTLNLTPTGLSRSTSTDSSGDSVNPLQHAPTAVDPAVFSPPAQPPKQRVPAAVDPAVFNPPANPLQHAPTAVDPAVFSPPAQPPKQRVPAAVDPAVFNPPANPLQHAPTAVDPAVFSPPAQPPELRVPMAVDPADSNPPANPLQHAPTAPLVWETATRAMPVNGGPVMQRTIPSITVPVPAAHPSLFRSMNSGVRPGELLRALSSPKQIAPKAPSGMKVPTVVKEANIRAGKQRVKAGVAVCSMMKKFRVGRGKTELAKIISGCEFNKYGEWAGQDADCGLSVPVKVCKMVVDLKPTVEDTLSYWRAVVVAVNVYTKPCPPSQCKCGKWADSESDEEEDVVSDVCACPHISKCQLVLDTHVFHGDSSYLTADLDQLVEEQELQHVPDILLNEQYQIVDERGVLVPVERALSREDFPSAPFKKIGEE</sequence>
<feature type="compositionally biased region" description="Low complexity" evidence="1">
    <location>
        <begin position="195"/>
        <end position="209"/>
    </location>
</feature>
<protein>
    <submittedName>
        <fullName evidence="2">Uncharacterized protein</fullName>
    </submittedName>
</protein>
<dbReference type="EMBL" id="LGRX02034927">
    <property type="protein sequence ID" value="KAK3236641.1"/>
    <property type="molecule type" value="Genomic_DNA"/>
</dbReference>
<organism evidence="2 3">
    <name type="scientific">Cymbomonas tetramitiformis</name>
    <dbReference type="NCBI Taxonomy" id="36881"/>
    <lineage>
        <taxon>Eukaryota</taxon>
        <taxon>Viridiplantae</taxon>
        <taxon>Chlorophyta</taxon>
        <taxon>Pyramimonadophyceae</taxon>
        <taxon>Pyramimonadales</taxon>
        <taxon>Pyramimonadaceae</taxon>
        <taxon>Cymbomonas</taxon>
    </lineage>
</organism>
<name>A0AAE0BHG4_9CHLO</name>
<dbReference type="AlphaFoldDB" id="A0AAE0BHG4"/>
<dbReference type="Proteomes" id="UP001190700">
    <property type="component" value="Unassembled WGS sequence"/>
</dbReference>
<evidence type="ECO:0000313" key="3">
    <source>
        <dbReference type="Proteomes" id="UP001190700"/>
    </source>
</evidence>
<comment type="caution">
    <text evidence="2">The sequence shown here is derived from an EMBL/GenBank/DDBJ whole genome shotgun (WGS) entry which is preliminary data.</text>
</comment>